<dbReference type="GO" id="GO:0016491">
    <property type="term" value="F:oxidoreductase activity"/>
    <property type="evidence" value="ECO:0007669"/>
    <property type="project" value="UniProtKB-KW"/>
</dbReference>
<keyword evidence="7" id="KW-1185">Reference proteome</keyword>
<evidence type="ECO:0000259" key="5">
    <source>
        <dbReference type="Pfam" id="PF01593"/>
    </source>
</evidence>
<accession>A0A5P9QCZ7</accession>
<dbReference type="RefSeq" id="WP_051136213.1">
    <property type="nucleotide sequence ID" value="NZ_BAABIH010000008.1"/>
</dbReference>
<gene>
    <name evidence="6" type="primary">crtI</name>
    <name evidence="6" type="ORF">KDY119_02695</name>
</gene>
<name>A0A5P9QCZ7_9MICO</name>
<dbReference type="EC" id="1.3.99.29" evidence="6"/>
<dbReference type="PRINTS" id="PR00419">
    <property type="entry name" value="ADXRDTASE"/>
</dbReference>
<dbReference type="EC" id="1.3.99.31" evidence="6"/>
<dbReference type="Pfam" id="PF01593">
    <property type="entry name" value="Amino_oxidase"/>
    <property type="match status" value="1"/>
</dbReference>
<sequence length="532" mass="57004">MSRIVVVGAGVAGLGTAALLAQEGHDVAVVERQPTVGGRIGVWREGGFTFDLGPSWYLMPEVFDRFFAALGTTAQDELDLVELPTAFRAFFDGAPPLDVTRDVGRTVAAFEAREPGAGARLEAYLGSAGRTYRTAVDRFLYSDYASASELGRVVRGLGPRDVAELFTLVSTSLWRRTGRVARDDTLRQVLAYPAVFLGASPYQAPALYHLMSHLDLVEGVRYPRGGFGTLATALERLAVERGATVRTRTEVERVLVEPLPDGGARCSRRRPAGRASGVLVRDLVSGAVERLEADVVVAAGDLHHTETRLVPGAYRTYPERWWRRRDPGPGAVLVCLGVRGSLDGLAHHSLVFTADWQRNFDAVFGRRRSVPDPASYYVCRPSATDPTVAPPGHENLFVLVPVPADPGLTPDDPRVTALVDRVVADLGRRAGADDLDGRVVVRRVLTPSWFAQTLHAWSGGALGPAHTLRQSALLRGRNASSKVAGLVYAGGSTIPGVGLPMCLISAELAARRVAASAAAGDHDRRDAAETVS</sequence>
<organism evidence="6 7">
    <name type="scientific">Luteimicrobium xylanilyticum</name>
    <dbReference type="NCBI Taxonomy" id="1133546"/>
    <lineage>
        <taxon>Bacteria</taxon>
        <taxon>Bacillati</taxon>
        <taxon>Actinomycetota</taxon>
        <taxon>Actinomycetes</taxon>
        <taxon>Micrococcales</taxon>
        <taxon>Luteimicrobium</taxon>
    </lineage>
</organism>
<dbReference type="KEGG" id="lxl:KDY119_02695"/>
<dbReference type="InterPro" id="IPR014105">
    <property type="entry name" value="Carotenoid/retinoid_OxRdtase"/>
</dbReference>
<dbReference type="EMBL" id="CP045529">
    <property type="protein sequence ID" value="QFU99169.1"/>
    <property type="molecule type" value="Genomic_DNA"/>
</dbReference>
<dbReference type="PANTHER" id="PTHR43734">
    <property type="entry name" value="PHYTOENE DESATURASE"/>
    <property type="match status" value="1"/>
</dbReference>
<dbReference type="SUPFAM" id="SSF51905">
    <property type="entry name" value="FAD/NAD(P)-binding domain"/>
    <property type="match status" value="1"/>
</dbReference>
<keyword evidence="2 4" id="KW-0125">Carotenoid biosynthesis</keyword>
<evidence type="ECO:0000256" key="3">
    <source>
        <dbReference type="ARBA" id="ARBA00023002"/>
    </source>
</evidence>
<protein>
    <submittedName>
        <fullName evidence="6">All-trans-zeta-carotene desaturase</fullName>
        <ecNumber evidence="6">1.3.99.26</ecNumber>
        <ecNumber evidence="6">1.3.99.28</ecNumber>
        <ecNumber evidence="6">1.3.99.29</ecNumber>
        <ecNumber evidence="6">1.3.99.31</ecNumber>
    </submittedName>
</protein>
<dbReference type="EC" id="1.3.99.28" evidence="6"/>
<dbReference type="Gene3D" id="3.50.50.60">
    <property type="entry name" value="FAD/NAD(P)-binding domain"/>
    <property type="match status" value="2"/>
</dbReference>
<dbReference type="InterPro" id="IPR036188">
    <property type="entry name" value="FAD/NAD-bd_sf"/>
</dbReference>
<reference evidence="6 7" key="1">
    <citation type="submission" date="2019-10" db="EMBL/GenBank/DDBJ databases">
        <title>Genome sequence of Luteimicrobium xylanilyticum HY-24.</title>
        <authorList>
            <person name="Kim D.Y."/>
            <person name="Park H.-Y."/>
        </authorList>
    </citation>
    <scope>NUCLEOTIDE SEQUENCE [LARGE SCALE GENOMIC DNA]</scope>
    <source>
        <strain evidence="6 7">HY-24</strain>
    </source>
</reference>
<dbReference type="OrthoDB" id="9774675at2"/>
<dbReference type="NCBIfam" id="TIGR02734">
    <property type="entry name" value="crtI_fam"/>
    <property type="match status" value="1"/>
</dbReference>
<comment type="pathway">
    <text evidence="1 4">Carotenoid biosynthesis.</text>
</comment>
<proteinExistence type="inferred from homology"/>
<dbReference type="EC" id="1.3.99.26" evidence="6"/>
<dbReference type="InterPro" id="IPR002937">
    <property type="entry name" value="Amino_oxidase"/>
</dbReference>
<dbReference type="AlphaFoldDB" id="A0A5P9QCZ7"/>
<feature type="domain" description="Amine oxidase" evidence="5">
    <location>
        <begin position="11"/>
        <end position="513"/>
    </location>
</feature>
<dbReference type="PANTHER" id="PTHR43734:SF1">
    <property type="entry name" value="PHYTOENE DESATURASE"/>
    <property type="match status" value="1"/>
</dbReference>
<evidence type="ECO:0000313" key="7">
    <source>
        <dbReference type="Proteomes" id="UP000326702"/>
    </source>
</evidence>
<evidence type="ECO:0000313" key="6">
    <source>
        <dbReference type="EMBL" id="QFU99169.1"/>
    </source>
</evidence>
<evidence type="ECO:0000256" key="4">
    <source>
        <dbReference type="RuleBase" id="RU362075"/>
    </source>
</evidence>
<keyword evidence="3 4" id="KW-0560">Oxidoreductase</keyword>
<dbReference type="GO" id="GO:0016117">
    <property type="term" value="P:carotenoid biosynthetic process"/>
    <property type="evidence" value="ECO:0007669"/>
    <property type="project" value="UniProtKB-KW"/>
</dbReference>
<comment type="similarity">
    <text evidence="4">Belongs to the carotenoid/retinoid oxidoreductase family.</text>
</comment>
<dbReference type="Proteomes" id="UP000326702">
    <property type="component" value="Chromosome"/>
</dbReference>
<evidence type="ECO:0000256" key="2">
    <source>
        <dbReference type="ARBA" id="ARBA00022746"/>
    </source>
</evidence>
<evidence type="ECO:0000256" key="1">
    <source>
        <dbReference type="ARBA" id="ARBA00004829"/>
    </source>
</evidence>